<comment type="subcellular location">
    <subcellularLocation>
        <location evidence="1">Cytoplasm</location>
    </subcellularLocation>
</comment>
<dbReference type="PANTHER" id="PTHR46212">
    <property type="entry name" value="PEFLIN"/>
    <property type="match status" value="1"/>
</dbReference>
<dbReference type="InterPro" id="IPR051426">
    <property type="entry name" value="Peflin/Sorcin_CaBP"/>
</dbReference>
<dbReference type="PANTHER" id="PTHR46212:SF9">
    <property type="entry name" value="PROGRAMMED CELL DEATH PROTEIN 6"/>
    <property type="match status" value="1"/>
</dbReference>
<dbReference type="SUPFAM" id="SSF47473">
    <property type="entry name" value="EF-hand"/>
    <property type="match status" value="1"/>
</dbReference>
<evidence type="ECO:0000256" key="1">
    <source>
        <dbReference type="ARBA" id="ARBA00004496"/>
    </source>
</evidence>
<sequence>MPDHQFLWDVFEKVDKNKSGRITASELQEALSNSTWAPFNIETVRLMIRMFDMDHSGNISFKEFGSLWQYIVDWQNCFRSYDRDNTNSIDRGELATALNTFGYHFGPRTINCILAHFIRLGRGTILFDDFIRCCVQLHTMKEAFEKRDLNKDGLLTIEFEHFVEMVYTINI</sequence>
<evidence type="ECO:0000259" key="6">
    <source>
        <dbReference type="PROSITE" id="PS50222"/>
    </source>
</evidence>
<dbReference type="GO" id="GO:0048306">
    <property type="term" value="F:calcium-dependent protein binding"/>
    <property type="evidence" value="ECO:0007669"/>
    <property type="project" value="UniProtKB-ARBA"/>
</dbReference>
<dbReference type="Gene3D" id="1.10.238.10">
    <property type="entry name" value="EF-hand"/>
    <property type="match status" value="1"/>
</dbReference>
<evidence type="ECO:0000313" key="7">
    <source>
        <dbReference type="EMBL" id="JAW13583.1"/>
    </source>
</evidence>
<name>A0A224XZ90_9HEMI</name>
<dbReference type="InterPro" id="IPR018247">
    <property type="entry name" value="EF_Hand_1_Ca_BS"/>
</dbReference>
<keyword evidence="5" id="KW-0106">Calcium</keyword>
<evidence type="ECO:0000256" key="4">
    <source>
        <dbReference type="ARBA" id="ARBA00022737"/>
    </source>
</evidence>
<dbReference type="SMART" id="SM00054">
    <property type="entry name" value="EFh"/>
    <property type="match status" value="4"/>
</dbReference>
<keyword evidence="2" id="KW-0963">Cytoplasm</keyword>
<dbReference type="PROSITE" id="PS00018">
    <property type="entry name" value="EF_HAND_1"/>
    <property type="match status" value="2"/>
</dbReference>
<reference evidence="7" key="1">
    <citation type="journal article" date="2018" name="PLoS Negl. Trop. Dis.">
        <title>An insight into the salivary gland and fat body transcriptome of Panstrongylus lignarius (Hemiptera: Heteroptera), the main vector of Chagas disease in Peru.</title>
        <authorList>
            <person name="Nevoa J.C."/>
            <person name="Mendes M.T."/>
            <person name="da Silva M.V."/>
            <person name="Soares S.C."/>
            <person name="Oliveira C.J.F."/>
            <person name="Ribeiro J.M.C."/>
        </authorList>
    </citation>
    <scope>NUCLEOTIDE SEQUENCE</scope>
</reference>
<dbReference type="PROSITE" id="PS50222">
    <property type="entry name" value="EF_HAND_2"/>
    <property type="match status" value="2"/>
</dbReference>
<dbReference type="GO" id="GO:0005509">
    <property type="term" value="F:calcium ion binding"/>
    <property type="evidence" value="ECO:0007669"/>
    <property type="project" value="InterPro"/>
</dbReference>
<dbReference type="InterPro" id="IPR002048">
    <property type="entry name" value="EF_hand_dom"/>
</dbReference>
<dbReference type="EMBL" id="GFTR01002843">
    <property type="protein sequence ID" value="JAW13583.1"/>
    <property type="molecule type" value="Transcribed_RNA"/>
</dbReference>
<dbReference type="GO" id="GO:0005737">
    <property type="term" value="C:cytoplasm"/>
    <property type="evidence" value="ECO:0007669"/>
    <property type="project" value="UniProtKB-SubCell"/>
</dbReference>
<evidence type="ECO:0000256" key="2">
    <source>
        <dbReference type="ARBA" id="ARBA00022490"/>
    </source>
</evidence>
<dbReference type="Pfam" id="PF13499">
    <property type="entry name" value="EF-hand_7"/>
    <property type="match status" value="1"/>
</dbReference>
<feature type="domain" description="EF-hand" evidence="6">
    <location>
        <begin position="69"/>
        <end position="104"/>
    </location>
</feature>
<evidence type="ECO:0000256" key="3">
    <source>
        <dbReference type="ARBA" id="ARBA00022723"/>
    </source>
</evidence>
<dbReference type="InterPro" id="IPR011992">
    <property type="entry name" value="EF-hand-dom_pair"/>
</dbReference>
<keyword evidence="3" id="KW-0479">Metal-binding</keyword>
<feature type="domain" description="EF-hand" evidence="6">
    <location>
        <begin position="2"/>
        <end position="37"/>
    </location>
</feature>
<evidence type="ECO:0000256" key="5">
    <source>
        <dbReference type="ARBA" id="ARBA00022837"/>
    </source>
</evidence>
<dbReference type="Pfam" id="PF13405">
    <property type="entry name" value="EF-hand_6"/>
    <property type="match status" value="1"/>
</dbReference>
<proteinExistence type="predicted"/>
<accession>A0A224XZ90</accession>
<keyword evidence="4" id="KW-0677">Repeat</keyword>
<protein>
    <submittedName>
        <fullName evidence="7">Putative ca2+-binding protein</fullName>
    </submittedName>
</protein>
<organism evidence="7">
    <name type="scientific">Panstrongylus lignarius</name>
    <dbReference type="NCBI Taxonomy" id="156445"/>
    <lineage>
        <taxon>Eukaryota</taxon>
        <taxon>Metazoa</taxon>
        <taxon>Ecdysozoa</taxon>
        <taxon>Arthropoda</taxon>
        <taxon>Hexapoda</taxon>
        <taxon>Insecta</taxon>
        <taxon>Pterygota</taxon>
        <taxon>Neoptera</taxon>
        <taxon>Paraneoptera</taxon>
        <taxon>Hemiptera</taxon>
        <taxon>Heteroptera</taxon>
        <taxon>Panheteroptera</taxon>
        <taxon>Cimicomorpha</taxon>
        <taxon>Reduviidae</taxon>
        <taxon>Triatominae</taxon>
        <taxon>Panstrongylus</taxon>
    </lineage>
</organism>
<dbReference type="AlphaFoldDB" id="A0A224XZ90"/>